<dbReference type="Pfam" id="PF07855">
    <property type="entry name" value="ATG101"/>
    <property type="match status" value="1"/>
</dbReference>
<dbReference type="OMA" id="WEQWIIS"/>
<organism evidence="4 5">
    <name type="scientific">Saprolegnia parasitica (strain CBS 223.65)</name>
    <dbReference type="NCBI Taxonomy" id="695850"/>
    <lineage>
        <taxon>Eukaryota</taxon>
        <taxon>Sar</taxon>
        <taxon>Stramenopiles</taxon>
        <taxon>Oomycota</taxon>
        <taxon>Saprolegniomycetes</taxon>
        <taxon>Saprolegniales</taxon>
        <taxon>Saprolegniaceae</taxon>
        <taxon>Saprolegnia</taxon>
    </lineage>
</organism>
<dbReference type="GO" id="GO:0019901">
    <property type="term" value="F:protein kinase binding"/>
    <property type="evidence" value="ECO:0007669"/>
    <property type="project" value="TreeGrafter"/>
</dbReference>
<dbReference type="VEuPathDB" id="FungiDB:SPRG_09331"/>
<gene>
    <name evidence="4" type="ORF">SPRG_09331</name>
</gene>
<dbReference type="STRING" id="695850.A0A067C889"/>
<evidence type="ECO:0000313" key="4">
    <source>
        <dbReference type="EMBL" id="KDO25390.1"/>
    </source>
</evidence>
<name>A0A067C889_SAPPC</name>
<dbReference type="GO" id="GO:1990316">
    <property type="term" value="C:Atg1/ULK1 kinase complex"/>
    <property type="evidence" value="ECO:0007669"/>
    <property type="project" value="TreeGrafter"/>
</dbReference>
<keyword evidence="3" id="KW-0072">Autophagy</keyword>
<evidence type="ECO:0000256" key="1">
    <source>
        <dbReference type="ARBA" id="ARBA00007130"/>
    </source>
</evidence>
<dbReference type="GeneID" id="24131501"/>
<dbReference type="AlphaFoldDB" id="A0A067C889"/>
<evidence type="ECO:0000256" key="2">
    <source>
        <dbReference type="ARBA" id="ARBA00018874"/>
    </source>
</evidence>
<dbReference type="InterPro" id="IPR012445">
    <property type="entry name" value="ATG101"/>
</dbReference>
<accession>A0A067C889</accession>
<dbReference type="EMBL" id="KK583232">
    <property type="protein sequence ID" value="KDO25390.1"/>
    <property type="molecule type" value="Genomic_DNA"/>
</dbReference>
<dbReference type="Proteomes" id="UP000030745">
    <property type="component" value="Unassembled WGS sequence"/>
</dbReference>
<comment type="similarity">
    <text evidence="1">Belongs to the ATG101 family.</text>
</comment>
<sequence length="168" mass="19513">MAMVHELEELRVGLAELTDCVSCILHTIFFTRSPGPVHPADANCRFRPVTYAFVPDVKKQVETAILQFTQRNMRRQSGTNSNITVIFYETRKKSAMFNLYATEDRVVWEKWVLPIRVLVHPPANPDDYCTQLESQLRHSMLHVIMTVQKETQHIPTGMYDFDLIINDF</sequence>
<dbReference type="GO" id="GO:0000045">
    <property type="term" value="P:autophagosome assembly"/>
    <property type="evidence" value="ECO:0007669"/>
    <property type="project" value="TreeGrafter"/>
</dbReference>
<evidence type="ECO:0000313" key="5">
    <source>
        <dbReference type="Proteomes" id="UP000030745"/>
    </source>
</evidence>
<dbReference type="OrthoDB" id="10259639at2759"/>
<dbReference type="GO" id="GO:0000407">
    <property type="term" value="C:phagophore assembly site"/>
    <property type="evidence" value="ECO:0007669"/>
    <property type="project" value="TreeGrafter"/>
</dbReference>
<evidence type="ECO:0000256" key="3">
    <source>
        <dbReference type="ARBA" id="ARBA00023006"/>
    </source>
</evidence>
<dbReference type="PANTHER" id="PTHR13292">
    <property type="entry name" value="AUTOPHAGY-RELATED PROTEIN 101"/>
    <property type="match status" value="1"/>
</dbReference>
<dbReference type="KEGG" id="spar:SPRG_09331"/>
<reference evidence="4 5" key="1">
    <citation type="journal article" date="2013" name="PLoS Genet.">
        <title>Distinctive expansion of potential virulence genes in the genome of the oomycete fish pathogen Saprolegnia parasitica.</title>
        <authorList>
            <person name="Jiang R.H."/>
            <person name="de Bruijn I."/>
            <person name="Haas B.J."/>
            <person name="Belmonte R."/>
            <person name="Lobach L."/>
            <person name="Christie J."/>
            <person name="van den Ackerveken G."/>
            <person name="Bottin A."/>
            <person name="Bulone V."/>
            <person name="Diaz-Moreno S.M."/>
            <person name="Dumas B."/>
            <person name="Fan L."/>
            <person name="Gaulin E."/>
            <person name="Govers F."/>
            <person name="Grenville-Briggs L.J."/>
            <person name="Horner N.R."/>
            <person name="Levin J.Z."/>
            <person name="Mammella M."/>
            <person name="Meijer H.J."/>
            <person name="Morris P."/>
            <person name="Nusbaum C."/>
            <person name="Oome S."/>
            <person name="Phillips A.J."/>
            <person name="van Rooyen D."/>
            <person name="Rzeszutek E."/>
            <person name="Saraiva M."/>
            <person name="Secombes C.J."/>
            <person name="Seidl M.F."/>
            <person name="Snel B."/>
            <person name="Stassen J.H."/>
            <person name="Sykes S."/>
            <person name="Tripathy S."/>
            <person name="van den Berg H."/>
            <person name="Vega-Arreguin J.C."/>
            <person name="Wawra S."/>
            <person name="Young S.K."/>
            <person name="Zeng Q."/>
            <person name="Dieguez-Uribeondo J."/>
            <person name="Russ C."/>
            <person name="Tyler B.M."/>
            <person name="van West P."/>
        </authorList>
    </citation>
    <scope>NUCLEOTIDE SEQUENCE [LARGE SCALE GENOMIC DNA]</scope>
    <source>
        <strain evidence="4 5">CBS 223.65</strain>
    </source>
</reference>
<dbReference type="PANTHER" id="PTHR13292:SF0">
    <property type="entry name" value="AUTOPHAGY-RELATED PROTEIN 101"/>
    <property type="match status" value="1"/>
</dbReference>
<protein>
    <recommendedName>
        <fullName evidence="2">Autophagy-related protein 101</fullName>
    </recommendedName>
</protein>
<dbReference type="RefSeq" id="XP_012203818.1">
    <property type="nucleotide sequence ID" value="XM_012348428.1"/>
</dbReference>
<keyword evidence="5" id="KW-1185">Reference proteome</keyword>
<proteinExistence type="inferred from homology"/>